<dbReference type="InterPro" id="IPR020904">
    <property type="entry name" value="Sc_DH/Rdtase_CS"/>
</dbReference>
<dbReference type="STRING" id="7574.A0A1S3IM15"/>
<sequence length="284" mass="30279">MEPPQPKLDAMFTKGRFDGHIAVVTGGASGIGRACVKRLVSDGAIVAFLDVNRDAGEQLEAELKGVGSDAIYYHVDVADRDACFHAVDDIASKHGGCINYLVNCAATFLFKGLDATPSDWRKALSINVEGYSNMVQACVPHLKKAKVGIRAIVNMASVSSHLAQTDRWTYSASKAAVLQMTRCMALDLAKDGIRVNSITPGSIKTPALVAFSRIDPGLDEWLKCCHMLNRNGEPSEVAAAVAFLCSRDASFITGSDLPVDGGYAAIGPERHGRNGPQFEGVIPE</sequence>
<dbReference type="AlphaFoldDB" id="A0A1S3IM15"/>
<dbReference type="CDD" id="cd05233">
    <property type="entry name" value="SDR_c"/>
    <property type="match status" value="1"/>
</dbReference>
<protein>
    <submittedName>
        <fullName evidence="4">Uncharacterized protein LOC106165321</fullName>
    </submittedName>
</protein>
<dbReference type="PROSITE" id="PS00061">
    <property type="entry name" value="ADH_SHORT"/>
    <property type="match status" value="1"/>
</dbReference>
<evidence type="ECO:0000256" key="2">
    <source>
        <dbReference type="ARBA" id="ARBA00023002"/>
    </source>
</evidence>
<dbReference type="PRINTS" id="PR00080">
    <property type="entry name" value="SDRFAMILY"/>
</dbReference>
<dbReference type="InterPro" id="IPR002347">
    <property type="entry name" value="SDR_fam"/>
</dbReference>
<dbReference type="PANTHER" id="PTHR24321:SF8">
    <property type="entry name" value="ESTRADIOL 17-BETA-DEHYDROGENASE 8-RELATED"/>
    <property type="match status" value="1"/>
</dbReference>
<dbReference type="InterPro" id="IPR036291">
    <property type="entry name" value="NAD(P)-bd_dom_sf"/>
</dbReference>
<dbReference type="Pfam" id="PF13561">
    <property type="entry name" value="adh_short_C2"/>
    <property type="match status" value="1"/>
</dbReference>
<organism evidence="3 4">
    <name type="scientific">Lingula anatina</name>
    <name type="common">Brachiopod</name>
    <name type="synonym">Lingula unguis</name>
    <dbReference type="NCBI Taxonomy" id="7574"/>
    <lineage>
        <taxon>Eukaryota</taxon>
        <taxon>Metazoa</taxon>
        <taxon>Spiralia</taxon>
        <taxon>Lophotrochozoa</taxon>
        <taxon>Brachiopoda</taxon>
        <taxon>Linguliformea</taxon>
        <taxon>Lingulata</taxon>
        <taxon>Lingulida</taxon>
        <taxon>Linguloidea</taxon>
        <taxon>Lingulidae</taxon>
        <taxon>Lingula</taxon>
    </lineage>
</organism>
<dbReference type="GeneID" id="106165321"/>
<keyword evidence="2" id="KW-0560">Oxidoreductase</keyword>
<dbReference type="Proteomes" id="UP000085678">
    <property type="component" value="Unplaced"/>
</dbReference>
<keyword evidence="3" id="KW-1185">Reference proteome</keyword>
<name>A0A1S3IM15_LINAN</name>
<dbReference type="KEGG" id="lak:106165321"/>
<dbReference type="InParanoid" id="A0A1S3IM15"/>
<evidence type="ECO:0000313" key="4">
    <source>
        <dbReference type="RefSeq" id="XP_013398946.1"/>
    </source>
</evidence>
<evidence type="ECO:0000256" key="1">
    <source>
        <dbReference type="ARBA" id="ARBA00006484"/>
    </source>
</evidence>
<dbReference type="FunFam" id="3.40.50.720:FF:000084">
    <property type="entry name" value="Short-chain dehydrogenase reductase"/>
    <property type="match status" value="1"/>
</dbReference>
<reference evidence="4" key="1">
    <citation type="submission" date="2025-08" db="UniProtKB">
        <authorList>
            <consortium name="RefSeq"/>
        </authorList>
    </citation>
    <scope>IDENTIFICATION</scope>
    <source>
        <tissue evidence="4">Gonads</tissue>
    </source>
</reference>
<comment type="similarity">
    <text evidence="1">Belongs to the short-chain dehydrogenases/reductases (SDR) family.</text>
</comment>
<accession>A0A1S3IM15</accession>
<dbReference type="RefSeq" id="XP_013398946.1">
    <property type="nucleotide sequence ID" value="XM_013543492.1"/>
</dbReference>
<dbReference type="PANTHER" id="PTHR24321">
    <property type="entry name" value="DEHYDROGENASES, SHORT CHAIN"/>
    <property type="match status" value="1"/>
</dbReference>
<dbReference type="OrthoDB" id="47007at2759"/>
<dbReference type="Gene3D" id="3.40.50.720">
    <property type="entry name" value="NAD(P)-binding Rossmann-like Domain"/>
    <property type="match status" value="1"/>
</dbReference>
<gene>
    <name evidence="4" type="primary">LOC106165321</name>
</gene>
<evidence type="ECO:0000313" key="3">
    <source>
        <dbReference type="Proteomes" id="UP000085678"/>
    </source>
</evidence>
<proteinExistence type="inferred from homology"/>
<dbReference type="SUPFAM" id="SSF51735">
    <property type="entry name" value="NAD(P)-binding Rossmann-fold domains"/>
    <property type="match status" value="1"/>
</dbReference>
<dbReference type="GO" id="GO:0016491">
    <property type="term" value="F:oxidoreductase activity"/>
    <property type="evidence" value="ECO:0007669"/>
    <property type="project" value="UniProtKB-KW"/>
</dbReference>
<dbReference type="PRINTS" id="PR00081">
    <property type="entry name" value="GDHRDH"/>
</dbReference>